<dbReference type="EMBL" id="FQ790278">
    <property type="protein sequence ID" value="CCD45781.1"/>
    <property type="molecule type" value="Genomic_DNA"/>
</dbReference>
<evidence type="ECO:0000313" key="2">
    <source>
        <dbReference type="Proteomes" id="UP000008177"/>
    </source>
</evidence>
<evidence type="ECO:0000313" key="1">
    <source>
        <dbReference type="EMBL" id="CCD45781.1"/>
    </source>
</evidence>
<dbReference type="AlphaFoldDB" id="G2XZ94"/>
<organism evidence="1 2">
    <name type="scientific">Botryotinia fuckeliana (strain T4)</name>
    <name type="common">Noble rot fungus</name>
    <name type="synonym">Botrytis cinerea</name>
    <dbReference type="NCBI Taxonomy" id="999810"/>
    <lineage>
        <taxon>Eukaryota</taxon>
        <taxon>Fungi</taxon>
        <taxon>Dikarya</taxon>
        <taxon>Ascomycota</taxon>
        <taxon>Pezizomycotina</taxon>
        <taxon>Leotiomycetes</taxon>
        <taxon>Helotiales</taxon>
        <taxon>Sclerotiniaceae</taxon>
        <taxon>Botrytis</taxon>
    </lineage>
</organism>
<dbReference type="InParanoid" id="G2XZ94"/>
<sequence>MYTTQDCPKCLDLITLNQTACYWSWCNFSKAVPTIRNYMTSSSPIVISVSRHKKYDLCSRRTVSWSESGGCG</sequence>
<accession>G2XZ94</accession>
<proteinExistence type="predicted"/>
<name>G2XZ94_BOTF4</name>
<protein>
    <submittedName>
        <fullName evidence="1">Uncharacterized protein</fullName>
    </submittedName>
</protein>
<dbReference type="HOGENOM" id="CLU_2721913_0_0_1"/>
<reference evidence="2" key="1">
    <citation type="journal article" date="2011" name="PLoS Genet.">
        <title>Genomic analysis of the necrotrophic fungal pathogens Sclerotinia sclerotiorum and Botrytis cinerea.</title>
        <authorList>
            <person name="Amselem J."/>
            <person name="Cuomo C.A."/>
            <person name="van Kan J.A."/>
            <person name="Viaud M."/>
            <person name="Benito E.P."/>
            <person name="Couloux A."/>
            <person name="Coutinho P.M."/>
            <person name="de Vries R.P."/>
            <person name="Dyer P.S."/>
            <person name="Fillinger S."/>
            <person name="Fournier E."/>
            <person name="Gout L."/>
            <person name="Hahn M."/>
            <person name="Kohn L."/>
            <person name="Lapalu N."/>
            <person name="Plummer K.M."/>
            <person name="Pradier J.M."/>
            <person name="Quevillon E."/>
            <person name="Sharon A."/>
            <person name="Simon A."/>
            <person name="ten Have A."/>
            <person name="Tudzynski B."/>
            <person name="Tudzynski P."/>
            <person name="Wincker P."/>
            <person name="Andrew M."/>
            <person name="Anthouard V."/>
            <person name="Beever R.E."/>
            <person name="Beffa R."/>
            <person name="Benoit I."/>
            <person name="Bouzid O."/>
            <person name="Brault B."/>
            <person name="Chen Z."/>
            <person name="Choquer M."/>
            <person name="Collemare J."/>
            <person name="Cotton P."/>
            <person name="Danchin E.G."/>
            <person name="Da Silva C."/>
            <person name="Gautier A."/>
            <person name="Giraud C."/>
            <person name="Giraud T."/>
            <person name="Gonzalez C."/>
            <person name="Grossetete S."/>
            <person name="Guldener U."/>
            <person name="Henrissat B."/>
            <person name="Howlett B.J."/>
            <person name="Kodira C."/>
            <person name="Kretschmer M."/>
            <person name="Lappartient A."/>
            <person name="Leroch M."/>
            <person name="Levis C."/>
            <person name="Mauceli E."/>
            <person name="Neuveglise C."/>
            <person name="Oeser B."/>
            <person name="Pearson M."/>
            <person name="Poulain J."/>
            <person name="Poussereau N."/>
            <person name="Quesneville H."/>
            <person name="Rascle C."/>
            <person name="Schumacher J."/>
            <person name="Segurens B."/>
            <person name="Sexton A."/>
            <person name="Silva E."/>
            <person name="Sirven C."/>
            <person name="Soanes D.M."/>
            <person name="Talbot N.J."/>
            <person name="Templeton M."/>
            <person name="Yandava C."/>
            <person name="Yarden O."/>
            <person name="Zeng Q."/>
            <person name="Rollins J.A."/>
            <person name="Lebrun M.H."/>
            <person name="Dickman M."/>
        </authorList>
    </citation>
    <scope>NUCLEOTIDE SEQUENCE [LARGE SCALE GENOMIC DNA]</scope>
    <source>
        <strain evidence="2">T4</strain>
    </source>
</reference>
<dbReference type="Proteomes" id="UP000008177">
    <property type="component" value="Unplaced contigs"/>
</dbReference>
<gene>
    <name evidence="1" type="ORF">BofuT4_uP047990.1</name>
</gene>